<evidence type="ECO:0000259" key="16">
    <source>
        <dbReference type="Pfam" id="PF00905"/>
    </source>
</evidence>
<keyword evidence="8" id="KW-0133">Cell shape</keyword>
<keyword evidence="15" id="KW-0472">Membrane</keyword>
<dbReference type="PANTHER" id="PTHR32282">
    <property type="entry name" value="BINDING PROTEIN TRANSPEPTIDASE, PUTATIVE-RELATED"/>
    <property type="match status" value="1"/>
</dbReference>
<evidence type="ECO:0000256" key="8">
    <source>
        <dbReference type="ARBA" id="ARBA00022960"/>
    </source>
</evidence>
<keyword evidence="10" id="KW-0511">Multifunctional enzyme</keyword>
<dbReference type="InterPro" id="IPR023346">
    <property type="entry name" value="Lysozyme-like_dom_sf"/>
</dbReference>
<dbReference type="Proteomes" id="UP000626244">
    <property type="component" value="Unassembled WGS sequence"/>
</dbReference>
<comment type="similarity">
    <text evidence="2">In the N-terminal section; belongs to the glycosyltransferase 51 family.</text>
</comment>
<accession>A0A8J3AJM6</accession>
<feature type="region of interest" description="Disordered" evidence="14">
    <location>
        <begin position="1"/>
        <end position="23"/>
    </location>
</feature>
<dbReference type="SUPFAM" id="SSF56601">
    <property type="entry name" value="beta-lactamase/transpeptidase-like"/>
    <property type="match status" value="1"/>
</dbReference>
<dbReference type="GO" id="GO:0008360">
    <property type="term" value="P:regulation of cell shape"/>
    <property type="evidence" value="ECO:0007669"/>
    <property type="project" value="UniProtKB-KW"/>
</dbReference>
<dbReference type="Gene3D" id="1.10.3810.10">
    <property type="entry name" value="Biosynthetic peptidoglycan transglycosylase-like"/>
    <property type="match status" value="1"/>
</dbReference>
<dbReference type="PANTHER" id="PTHR32282:SF29">
    <property type="entry name" value="PENICILLIN-BINDING PROTEIN 1A"/>
    <property type="match status" value="1"/>
</dbReference>
<evidence type="ECO:0000256" key="1">
    <source>
        <dbReference type="ARBA" id="ARBA00007090"/>
    </source>
</evidence>
<feature type="region of interest" description="Disordered" evidence="14">
    <location>
        <begin position="749"/>
        <end position="868"/>
    </location>
</feature>
<evidence type="ECO:0000256" key="15">
    <source>
        <dbReference type="SAM" id="Phobius"/>
    </source>
</evidence>
<evidence type="ECO:0000256" key="13">
    <source>
        <dbReference type="ARBA" id="ARBA00049902"/>
    </source>
</evidence>
<gene>
    <name evidence="18" type="ORF">GCM10007380_20950</name>
</gene>
<evidence type="ECO:0000313" key="19">
    <source>
        <dbReference type="Proteomes" id="UP000626244"/>
    </source>
</evidence>
<dbReference type="GO" id="GO:0071555">
    <property type="term" value="P:cell wall organization"/>
    <property type="evidence" value="ECO:0007669"/>
    <property type="project" value="UniProtKB-KW"/>
</dbReference>
<evidence type="ECO:0000259" key="17">
    <source>
        <dbReference type="Pfam" id="PF00912"/>
    </source>
</evidence>
<evidence type="ECO:0000256" key="4">
    <source>
        <dbReference type="ARBA" id="ARBA00022670"/>
    </source>
</evidence>
<evidence type="ECO:0000256" key="7">
    <source>
        <dbReference type="ARBA" id="ARBA00022801"/>
    </source>
</evidence>
<reference evidence="19" key="1">
    <citation type="journal article" date="2019" name="Int. J. Syst. Evol. Microbiol.">
        <title>The Global Catalogue of Microorganisms (GCM) 10K type strain sequencing project: providing services to taxonomists for standard genome sequencing and annotation.</title>
        <authorList>
            <consortium name="The Broad Institute Genomics Platform"/>
            <consortium name="The Broad Institute Genome Sequencing Center for Infectious Disease"/>
            <person name="Wu L."/>
            <person name="Ma J."/>
        </authorList>
    </citation>
    <scope>NUCLEOTIDE SEQUENCE [LARGE SCALE GENOMIC DNA]</scope>
    <source>
        <strain evidence="19">CGMCC 1.14993</strain>
    </source>
</reference>
<keyword evidence="4" id="KW-0645">Protease</keyword>
<feature type="compositionally biased region" description="Polar residues" evidence="14">
    <location>
        <begin position="842"/>
        <end position="868"/>
    </location>
</feature>
<sequence length="868" mass="95867">MAKEYRSREERKRMEKPSKGTPKKREGLLKKIILIILTCGLVGLLGVVGTFYYLISDAPKLDTKKLQVPLSSTILDKDGNVIAELGKERRTKVSYSEIPKVVEDAFLATEDIRFYKHKGVDTRRVVGAVLANITGGFGSQGGSTITQQVVKNSFLSPEKTIKRKVQEWYLAFQLEQKYSKHQILELYLNKVYFSNGLKGQGVYGIAKASERYFSKDLSEITLPEAATLAGMVQSPNNFNPAKHPKASENRRNIVLSQMKKYGYITEDQFTQSKAIPMEKLIKVQEDESVKYHSFLDVVIDEVEKNGDANVYTDGLIIETTLDTKAQDKADEIINRGKEFYPSDEFQTGFVLTDTKTGEIKAVGAGRNTTSGGLNFATDIKRQPGSTIKPVLDYGPAIQNLKWSTNHQIVDEPYQYSDGTPIRNSDKNYKGQISIREALTRSRNIPALKTIQEVGLDRSREFGNGLGFNFEKDTFYESHSIGGFTGVSAMEMAGAYAAFGNGGVYIKPHAVTRIIYQDKTEKVLTPEPKQAMSDYTAYMITDMLRDVVKSPSGTGGLANIPGLDMVGKTGTTNYPDDVKAKYGFPSNATRDSWFVGYTPDVTVSVWTGYEKNKKDHYLGQSSVKIAKYIAKDMLQETANSSSKFQKPDSVVEIRDELFIKGEKMDEVPKDELLEPAQKVTSKFDEATGNILLNWQYPSDLLPSTTFEVSYEANKVAGQTQKVQGTTATISGIVPGDIVKIKIVATSEDGKSNPVTITVDLTSVVEPTNPTDDDTQTGDDNGSGDNDDPEDDNDGIDNGNGTDDGTEDDNGDPITPETTDPNKPTVPTNPTKPTKPQENGGVKNPTSFYSDSQYTNRMTKMNTKNIRVLS</sequence>
<keyword evidence="5" id="KW-0328">Glycosyltransferase</keyword>
<dbReference type="Pfam" id="PF00905">
    <property type="entry name" value="Transpeptidase"/>
    <property type="match status" value="1"/>
</dbReference>
<dbReference type="GO" id="GO:0009002">
    <property type="term" value="F:serine-type D-Ala-D-Ala carboxypeptidase activity"/>
    <property type="evidence" value="ECO:0007669"/>
    <property type="project" value="UniProtKB-EC"/>
</dbReference>
<dbReference type="Pfam" id="PF00912">
    <property type="entry name" value="Transgly"/>
    <property type="match status" value="1"/>
</dbReference>
<dbReference type="GO" id="GO:0008955">
    <property type="term" value="F:peptidoglycan glycosyltransferase activity"/>
    <property type="evidence" value="ECO:0007669"/>
    <property type="project" value="UniProtKB-EC"/>
</dbReference>
<dbReference type="InterPro" id="IPR013783">
    <property type="entry name" value="Ig-like_fold"/>
</dbReference>
<evidence type="ECO:0000256" key="9">
    <source>
        <dbReference type="ARBA" id="ARBA00022984"/>
    </source>
</evidence>
<dbReference type="Gene3D" id="3.40.710.10">
    <property type="entry name" value="DD-peptidase/beta-lactamase superfamily"/>
    <property type="match status" value="1"/>
</dbReference>
<keyword evidence="3" id="KW-0121">Carboxypeptidase</keyword>
<keyword evidence="15" id="KW-0812">Transmembrane</keyword>
<evidence type="ECO:0000256" key="10">
    <source>
        <dbReference type="ARBA" id="ARBA00023268"/>
    </source>
</evidence>
<evidence type="ECO:0000256" key="14">
    <source>
        <dbReference type="SAM" id="MobiDB-lite"/>
    </source>
</evidence>
<evidence type="ECO:0000256" key="6">
    <source>
        <dbReference type="ARBA" id="ARBA00022679"/>
    </source>
</evidence>
<comment type="catalytic activity">
    <reaction evidence="12">
        <text>Preferential cleavage: (Ac)2-L-Lys-D-Ala-|-D-Ala. Also transpeptidation of peptidyl-alanyl moieties that are N-acyl substituents of D-alanine.</text>
        <dbReference type="EC" id="3.4.16.4"/>
    </reaction>
</comment>
<keyword evidence="9" id="KW-0573">Peptidoglycan synthesis</keyword>
<proteinExistence type="inferred from homology"/>
<keyword evidence="15" id="KW-1133">Transmembrane helix</keyword>
<dbReference type="FunFam" id="1.10.3810.10:FF:000001">
    <property type="entry name" value="Penicillin-binding protein 1A"/>
    <property type="match status" value="1"/>
</dbReference>
<dbReference type="GO" id="GO:0006508">
    <property type="term" value="P:proteolysis"/>
    <property type="evidence" value="ECO:0007669"/>
    <property type="project" value="UniProtKB-KW"/>
</dbReference>
<dbReference type="EMBL" id="BMHB01000001">
    <property type="protein sequence ID" value="GGI14040.1"/>
    <property type="molecule type" value="Genomic_DNA"/>
</dbReference>
<comment type="catalytic activity">
    <reaction evidence="13">
        <text>[GlcNAc-(1-&gt;4)-Mur2Ac(oyl-L-Ala-gamma-D-Glu-L-Lys-D-Ala-D-Ala)](n)-di-trans,octa-cis-undecaprenyl diphosphate + beta-D-GlcNAc-(1-&gt;4)-Mur2Ac(oyl-L-Ala-gamma-D-Glu-L-Lys-D-Ala-D-Ala)-di-trans,octa-cis-undecaprenyl diphosphate = [GlcNAc-(1-&gt;4)-Mur2Ac(oyl-L-Ala-gamma-D-Glu-L-Lys-D-Ala-D-Ala)](n+1)-di-trans,octa-cis-undecaprenyl diphosphate + di-trans,octa-cis-undecaprenyl diphosphate + H(+)</text>
        <dbReference type="Rhea" id="RHEA:23708"/>
        <dbReference type="Rhea" id="RHEA-COMP:9602"/>
        <dbReference type="Rhea" id="RHEA-COMP:9603"/>
        <dbReference type="ChEBI" id="CHEBI:15378"/>
        <dbReference type="ChEBI" id="CHEBI:58405"/>
        <dbReference type="ChEBI" id="CHEBI:60033"/>
        <dbReference type="ChEBI" id="CHEBI:78435"/>
        <dbReference type="EC" id="2.4.99.28"/>
    </reaction>
</comment>
<dbReference type="GO" id="GO:0009252">
    <property type="term" value="P:peptidoglycan biosynthetic process"/>
    <property type="evidence" value="ECO:0007669"/>
    <property type="project" value="UniProtKB-KW"/>
</dbReference>
<dbReference type="InterPro" id="IPR001460">
    <property type="entry name" value="PCN-bd_Tpept"/>
</dbReference>
<protein>
    <submittedName>
        <fullName evidence="18">Penicillin-binding protein</fullName>
    </submittedName>
</protein>
<feature type="transmembrane region" description="Helical" evidence="15">
    <location>
        <begin position="32"/>
        <end position="55"/>
    </location>
</feature>
<dbReference type="SUPFAM" id="SSF53955">
    <property type="entry name" value="Lysozyme-like"/>
    <property type="match status" value="1"/>
</dbReference>
<feature type="domain" description="Penicillin-binding protein transpeptidase" evidence="16">
    <location>
        <begin position="348"/>
        <end position="632"/>
    </location>
</feature>
<name>A0A8J3AJM6_9BACI</name>
<evidence type="ECO:0000256" key="11">
    <source>
        <dbReference type="ARBA" id="ARBA00023316"/>
    </source>
</evidence>
<evidence type="ECO:0000256" key="3">
    <source>
        <dbReference type="ARBA" id="ARBA00022645"/>
    </source>
</evidence>
<evidence type="ECO:0000256" key="2">
    <source>
        <dbReference type="ARBA" id="ARBA00007739"/>
    </source>
</evidence>
<dbReference type="InterPro" id="IPR050396">
    <property type="entry name" value="Glycosyltr_51/Transpeptidase"/>
</dbReference>
<evidence type="ECO:0000256" key="5">
    <source>
        <dbReference type="ARBA" id="ARBA00022676"/>
    </source>
</evidence>
<keyword evidence="11" id="KW-0961">Cell wall biogenesis/degradation</keyword>
<dbReference type="GO" id="GO:0008658">
    <property type="term" value="F:penicillin binding"/>
    <property type="evidence" value="ECO:0007669"/>
    <property type="project" value="InterPro"/>
</dbReference>
<comment type="caution">
    <text evidence="18">The sequence shown here is derived from an EMBL/GenBank/DDBJ whole genome shotgun (WGS) entry which is preliminary data.</text>
</comment>
<dbReference type="InterPro" id="IPR012338">
    <property type="entry name" value="Beta-lactam/transpept-like"/>
</dbReference>
<keyword evidence="7" id="KW-0378">Hydrolase</keyword>
<dbReference type="NCBIfam" id="TIGR02074">
    <property type="entry name" value="PBP_1a_fam"/>
    <property type="match status" value="1"/>
</dbReference>
<dbReference type="InterPro" id="IPR036950">
    <property type="entry name" value="PBP_transglycosylase"/>
</dbReference>
<feature type="compositionally biased region" description="Acidic residues" evidence="14">
    <location>
        <begin position="783"/>
        <end position="793"/>
    </location>
</feature>
<keyword evidence="6" id="KW-0808">Transferase</keyword>
<feature type="compositionally biased region" description="Low complexity" evidence="14">
    <location>
        <begin position="816"/>
        <end position="834"/>
    </location>
</feature>
<dbReference type="AlphaFoldDB" id="A0A8J3AJM6"/>
<dbReference type="GO" id="GO:0030288">
    <property type="term" value="C:outer membrane-bounded periplasmic space"/>
    <property type="evidence" value="ECO:0007669"/>
    <property type="project" value="TreeGrafter"/>
</dbReference>
<organism evidence="18 19">
    <name type="scientific">Gottfriedia solisilvae</name>
    <dbReference type="NCBI Taxonomy" id="1516104"/>
    <lineage>
        <taxon>Bacteria</taxon>
        <taxon>Bacillati</taxon>
        <taxon>Bacillota</taxon>
        <taxon>Bacilli</taxon>
        <taxon>Bacillales</taxon>
        <taxon>Bacillaceae</taxon>
        <taxon>Gottfriedia</taxon>
    </lineage>
</organism>
<keyword evidence="19" id="KW-1185">Reference proteome</keyword>
<evidence type="ECO:0000313" key="18">
    <source>
        <dbReference type="EMBL" id="GGI14040.1"/>
    </source>
</evidence>
<comment type="similarity">
    <text evidence="1">In the C-terminal section; belongs to the transpeptidase family.</text>
</comment>
<dbReference type="RefSeq" id="WP_087998459.1">
    <property type="nucleotide sequence ID" value="NZ_BMHB01000001.1"/>
</dbReference>
<evidence type="ECO:0000256" key="12">
    <source>
        <dbReference type="ARBA" id="ARBA00034000"/>
    </source>
</evidence>
<dbReference type="OrthoDB" id="9766909at2"/>
<feature type="domain" description="Glycosyl transferase family 51" evidence="17">
    <location>
        <begin position="78"/>
        <end position="259"/>
    </location>
</feature>
<dbReference type="InterPro" id="IPR001264">
    <property type="entry name" value="Glyco_trans_51"/>
</dbReference>
<dbReference type="Gene3D" id="2.60.40.10">
    <property type="entry name" value="Immunoglobulins"/>
    <property type="match status" value="1"/>
</dbReference>